<protein>
    <submittedName>
        <fullName evidence="4">tRNA G18 (Ribose-2'-O)-methylase SpoU</fullName>
    </submittedName>
</protein>
<gene>
    <name evidence="4" type="ORF">GGQ61_004280</name>
</gene>
<accession>A0A840A882</accession>
<dbReference type="Gene3D" id="3.30.1330.30">
    <property type="match status" value="1"/>
</dbReference>
<sequence length="296" mass="30910">MVSRLRGEAGAGPLPGAGAAGEDLVAQVVTIEDPHDARIAAYRDVRERDLVGRQGLFVAEGEVVVRVLARSPLVRPQSLLLAQKRVAALSDVIAALPDDVPVYAAGQAVMDAVVGFPIHRGILALGARAAEPSADDLLAALPDEALVLVLSGIANHDNMGGLFRNAAAFGADAVILDPACCDPLYRKAIRVSVGAALIKPFARLREDEDLLEVLERRSFQPLALSPAGDTTLAQTARASRTAVLLGAEGPGLSKGLLARTKTVRIPMADGFDSLNVAVTAGVVLHHLAFAARREPD</sequence>
<dbReference type="InterPro" id="IPR029026">
    <property type="entry name" value="tRNA_m1G_MTases_N"/>
</dbReference>
<dbReference type="AlphaFoldDB" id="A0A840A882"/>
<comment type="caution">
    <text evidence="4">The sequence shown here is derived from an EMBL/GenBank/DDBJ whole genome shotgun (WGS) entry which is preliminary data.</text>
</comment>
<dbReference type="InterPro" id="IPR001537">
    <property type="entry name" value="SpoU_MeTrfase"/>
</dbReference>
<dbReference type="CDD" id="cd18095">
    <property type="entry name" value="SpoU-like_rRNA-MTase"/>
    <property type="match status" value="1"/>
</dbReference>
<name>A0A840A882_9CAUL</name>
<keyword evidence="2" id="KW-0808">Transferase</keyword>
<keyword evidence="1 4" id="KW-0489">Methyltransferase</keyword>
<evidence type="ECO:0000313" key="5">
    <source>
        <dbReference type="Proteomes" id="UP000530564"/>
    </source>
</evidence>
<dbReference type="Gene3D" id="3.40.1280.10">
    <property type="match status" value="1"/>
</dbReference>
<dbReference type="SUPFAM" id="SSF55315">
    <property type="entry name" value="L30e-like"/>
    <property type="match status" value="1"/>
</dbReference>
<dbReference type="InterPro" id="IPR029064">
    <property type="entry name" value="Ribosomal_eL30-like_sf"/>
</dbReference>
<dbReference type="InterPro" id="IPR029028">
    <property type="entry name" value="Alpha/beta_knot_MTases"/>
</dbReference>
<keyword evidence="5" id="KW-1185">Reference proteome</keyword>
<evidence type="ECO:0000256" key="2">
    <source>
        <dbReference type="ARBA" id="ARBA00022679"/>
    </source>
</evidence>
<dbReference type="PANTHER" id="PTHR43191">
    <property type="entry name" value="RRNA METHYLTRANSFERASE 3"/>
    <property type="match status" value="1"/>
</dbReference>
<dbReference type="PANTHER" id="PTHR43191:SF12">
    <property type="entry name" value="RRNA METHYLASE"/>
    <property type="match status" value="1"/>
</dbReference>
<dbReference type="GO" id="GO:0008173">
    <property type="term" value="F:RNA methyltransferase activity"/>
    <property type="evidence" value="ECO:0007669"/>
    <property type="project" value="InterPro"/>
</dbReference>
<dbReference type="GO" id="GO:0006396">
    <property type="term" value="P:RNA processing"/>
    <property type="evidence" value="ECO:0007669"/>
    <property type="project" value="InterPro"/>
</dbReference>
<dbReference type="GO" id="GO:0032259">
    <property type="term" value="P:methylation"/>
    <property type="evidence" value="ECO:0007669"/>
    <property type="project" value="UniProtKB-KW"/>
</dbReference>
<dbReference type="Pfam" id="PF00588">
    <property type="entry name" value="SpoU_methylase"/>
    <property type="match status" value="1"/>
</dbReference>
<dbReference type="Proteomes" id="UP000530564">
    <property type="component" value="Unassembled WGS sequence"/>
</dbReference>
<dbReference type="EMBL" id="JACIDK010000013">
    <property type="protein sequence ID" value="MBB3893532.1"/>
    <property type="molecule type" value="Genomic_DNA"/>
</dbReference>
<dbReference type="SUPFAM" id="SSF75217">
    <property type="entry name" value="alpha/beta knot"/>
    <property type="match status" value="1"/>
</dbReference>
<evidence type="ECO:0000259" key="3">
    <source>
        <dbReference type="Pfam" id="PF00588"/>
    </source>
</evidence>
<feature type="domain" description="tRNA/rRNA methyltransferase SpoU type" evidence="3">
    <location>
        <begin position="146"/>
        <end position="285"/>
    </location>
</feature>
<dbReference type="GO" id="GO:0003723">
    <property type="term" value="F:RNA binding"/>
    <property type="evidence" value="ECO:0007669"/>
    <property type="project" value="InterPro"/>
</dbReference>
<organism evidence="4 5">
    <name type="scientific">Phenylobacterium haematophilum</name>
    <dbReference type="NCBI Taxonomy" id="98513"/>
    <lineage>
        <taxon>Bacteria</taxon>
        <taxon>Pseudomonadati</taxon>
        <taxon>Pseudomonadota</taxon>
        <taxon>Alphaproteobacteria</taxon>
        <taxon>Caulobacterales</taxon>
        <taxon>Caulobacteraceae</taxon>
        <taxon>Phenylobacterium</taxon>
    </lineage>
</organism>
<evidence type="ECO:0000256" key="1">
    <source>
        <dbReference type="ARBA" id="ARBA00022603"/>
    </source>
</evidence>
<proteinExistence type="predicted"/>
<reference evidence="4 5" key="1">
    <citation type="submission" date="2020-08" db="EMBL/GenBank/DDBJ databases">
        <title>Genomic Encyclopedia of Type Strains, Phase IV (KMG-IV): sequencing the most valuable type-strain genomes for metagenomic binning, comparative biology and taxonomic classification.</title>
        <authorList>
            <person name="Goeker M."/>
        </authorList>
    </citation>
    <scope>NUCLEOTIDE SEQUENCE [LARGE SCALE GENOMIC DNA]</scope>
    <source>
        <strain evidence="4 5">DSM 21793</strain>
    </source>
</reference>
<evidence type="ECO:0000313" key="4">
    <source>
        <dbReference type="EMBL" id="MBB3893532.1"/>
    </source>
</evidence>
<dbReference type="InterPro" id="IPR051259">
    <property type="entry name" value="rRNA_Methyltransferase"/>
</dbReference>